<proteinExistence type="predicted"/>
<protein>
    <submittedName>
        <fullName evidence="2">Uncharacterized protein</fullName>
    </submittedName>
</protein>
<dbReference type="EMBL" id="GBXM01041252">
    <property type="protein sequence ID" value="JAH67325.1"/>
    <property type="molecule type" value="Transcribed_RNA"/>
</dbReference>
<keyword evidence="1" id="KW-0812">Transmembrane</keyword>
<reference evidence="2" key="1">
    <citation type="submission" date="2014-11" db="EMBL/GenBank/DDBJ databases">
        <authorList>
            <person name="Amaro Gonzalez C."/>
        </authorList>
    </citation>
    <scope>NUCLEOTIDE SEQUENCE</scope>
</reference>
<dbReference type="AlphaFoldDB" id="A0A0E9UQ56"/>
<keyword evidence="1" id="KW-0472">Membrane</keyword>
<evidence type="ECO:0000256" key="1">
    <source>
        <dbReference type="SAM" id="Phobius"/>
    </source>
</evidence>
<organism evidence="2">
    <name type="scientific">Anguilla anguilla</name>
    <name type="common">European freshwater eel</name>
    <name type="synonym">Muraena anguilla</name>
    <dbReference type="NCBI Taxonomy" id="7936"/>
    <lineage>
        <taxon>Eukaryota</taxon>
        <taxon>Metazoa</taxon>
        <taxon>Chordata</taxon>
        <taxon>Craniata</taxon>
        <taxon>Vertebrata</taxon>
        <taxon>Euteleostomi</taxon>
        <taxon>Actinopterygii</taxon>
        <taxon>Neopterygii</taxon>
        <taxon>Teleostei</taxon>
        <taxon>Anguilliformes</taxon>
        <taxon>Anguillidae</taxon>
        <taxon>Anguilla</taxon>
    </lineage>
</organism>
<feature type="transmembrane region" description="Helical" evidence="1">
    <location>
        <begin position="6"/>
        <end position="26"/>
    </location>
</feature>
<name>A0A0E9UQ56_ANGAN</name>
<sequence>MCILGHSGLFIYSQVCLFVCFLACTFRTDPIFILGK</sequence>
<reference evidence="2" key="2">
    <citation type="journal article" date="2015" name="Fish Shellfish Immunol.">
        <title>Early steps in the European eel (Anguilla anguilla)-Vibrio vulnificus interaction in the gills: Role of the RtxA13 toxin.</title>
        <authorList>
            <person name="Callol A."/>
            <person name="Pajuelo D."/>
            <person name="Ebbesson L."/>
            <person name="Teles M."/>
            <person name="MacKenzie S."/>
            <person name="Amaro C."/>
        </authorList>
    </citation>
    <scope>NUCLEOTIDE SEQUENCE</scope>
</reference>
<accession>A0A0E9UQ56</accession>
<evidence type="ECO:0000313" key="2">
    <source>
        <dbReference type="EMBL" id="JAH67325.1"/>
    </source>
</evidence>
<keyword evidence="1" id="KW-1133">Transmembrane helix</keyword>